<dbReference type="InterPro" id="IPR048889">
    <property type="entry name" value="NSUN5_RCM1_N"/>
</dbReference>
<organism evidence="3 4">
    <name type="scientific">Panagrolaimus davidi</name>
    <dbReference type="NCBI Taxonomy" id="227884"/>
    <lineage>
        <taxon>Eukaryota</taxon>
        <taxon>Metazoa</taxon>
        <taxon>Ecdysozoa</taxon>
        <taxon>Nematoda</taxon>
        <taxon>Chromadorea</taxon>
        <taxon>Rhabditida</taxon>
        <taxon>Tylenchina</taxon>
        <taxon>Panagrolaimomorpha</taxon>
        <taxon>Panagrolaimoidea</taxon>
        <taxon>Panagrolaimidae</taxon>
        <taxon>Panagrolaimus</taxon>
    </lineage>
</organism>
<feature type="domain" description="NSUN5/RCM1 N-terminal" evidence="2">
    <location>
        <begin position="3"/>
        <end position="73"/>
    </location>
</feature>
<protein>
    <submittedName>
        <fullName evidence="4">Uncharacterized protein</fullName>
    </submittedName>
</protein>
<keyword evidence="3" id="KW-1185">Reference proteome</keyword>
<proteinExistence type="predicted"/>
<dbReference type="AlphaFoldDB" id="A0A914QGD8"/>
<dbReference type="Proteomes" id="UP000887578">
    <property type="component" value="Unplaced"/>
</dbReference>
<feature type="domain" description="NOL1/NOP2/NSUN 5/7 ferredoxin-like" evidence="1">
    <location>
        <begin position="96"/>
        <end position="158"/>
    </location>
</feature>
<dbReference type="WBParaSite" id="PDA_v2.g30941.t1">
    <property type="protein sequence ID" value="PDA_v2.g30941.t1"/>
    <property type="gene ID" value="PDA_v2.g30941"/>
</dbReference>
<evidence type="ECO:0000259" key="2">
    <source>
        <dbReference type="Pfam" id="PF21153"/>
    </source>
</evidence>
<dbReference type="Pfam" id="PF21148">
    <property type="entry name" value="NSUN5_fdxn-like"/>
    <property type="match status" value="1"/>
</dbReference>
<dbReference type="InterPro" id="IPR049561">
    <property type="entry name" value="NSUN5_7_fdxn-like"/>
</dbReference>
<evidence type="ECO:0000259" key="1">
    <source>
        <dbReference type="Pfam" id="PF21148"/>
    </source>
</evidence>
<evidence type="ECO:0000313" key="3">
    <source>
        <dbReference type="Proteomes" id="UP000887578"/>
    </source>
</evidence>
<dbReference type="Gene3D" id="3.30.70.1170">
    <property type="entry name" value="Sun protein, domain 3"/>
    <property type="match status" value="1"/>
</dbReference>
<evidence type="ECO:0000313" key="4">
    <source>
        <dbReference type="WBParaSite" id="PDA_v2.g30941.t1"/>
    </source>
</evidence>
<name>A0A914QGD8_9BILA</name>
<reference evidence="4" key="1">
    <citation type="submission" date="2022-11" db="UniProtKB">
        <authorList>
            <consortium name="WormBaseParasite"/>
        </authorList>
    </citation>
    <scope>IDENTIFICATION</scope>
</reference>
<accession>A0A914QGD8</accession>
<sequence length="163" mass="18374">MKLCCETLKYRNYLEKFIEEKRVSTMLKTDGIKGNRELALVVLYEMLFGKGIQVFSGKIKASAKLIENAVRIQKAALEKTGITPDSCAEVSVSAQIPRYVRVNTLVTTLEDIIKHLQKEGWNVQPTLSPMITSEEFKEAFSKLDSKSVMIDPHVDNLCFASSR</sequence>
<dbReference type="Pfam" id="PF21153">
    <property type="entry name" value="NSUN5_N"/>
    <property type="match status" value="1"/>
</dbReference>